<dbReference type="GeneID" id="20092295"/>
<evidence type="ECO:0000313" key="2">
    <source>
        <dbReference type="EMBL" id="ETV89914.1"/>
    </source>
</evidence>
<accession>A0A024T7U9</accession>
<feature type="domain" description="Chromo" evidence="1">
    <location>
        <begin position="31"/>
        <end position="76"/>
    </location>
</feature>
<dbReference type="InterPro" id="IPR016197">
    <property type="entry name" value="Chromo-like_dom_sf"/>
</dbReference>
<dbReference type="PROSITE" id="PS50013">
    <property type="entry name" value="CHROMO_2"/>
    <property type="match status" value="1"/>
</dbReference>
<dbReference type="InterPro" id="IPR000953">
    <property type="entry name" value="Chromo/chromo_shadow_dom"/>
</dbReference>
<gene>
    <name evidence="2" type="ORF">H310_15245</name>
</gene>
<dbReference type="VEuPathDB" id="FungiDB:H310_15245"/>
<dbReference type="OrthoDB" id="78362at2759"/>
<name>A0A024T7U9_9STRA</name>
<dbReference type="RefSeq" id="XP_008881454.1">
    <property type="nucleotide sequence ID" value="XM_008883232.1"/>
</dbReference>
<dbReference type="SUPFAM" id="SSF54160">
    <property type="entry name" value="Chromo domain-like"/>
    <property type="match status" value="1"/>
</dbReference>
<dbReference type="EMBL" id="KI914200">
    <property type="protein sequence ID" value="ETV89914.1"/>
    <property type="molecule type" value="Genomic_DNA"/>
</dbReference>
<organism evidence="2">
    <name type="scientific">Aphanomyces invadans</name>
    <dbReference type="NCBI Taxonomy" id="157072"/>
    <lineage>
        <taxon>Eukaryota</taxon>
        <taxon>Sar</taxon>
        <taxon>Stramenopiles</taxon>
        <taxon>Oomycota</taxon>
        <taxon>Saprolegniomycetes</taxon>
        <taxon>Saprolegniales</taxon>
        <taxon>Verrucalvaceae</taxon>
        <taxon>Aphanomyces</taxon>
    </lineage>
</organism>
<proteinExistence type="predicted"/>
<feature type="non-terminal residue" evidence="2">
    <location>
        <position position="95"/>
    </location>
</feature>
<reference evidence="2" key="1">
    <citation type="submission" date="2013-12" db="EMBL/GenBank/DDBJ databases">
        <title>The Genome Sequence of Aphanomyces invadans NJM9701.</title>
        <authorList>
            <consortium name="The Broad Institute Genomics Platform"/>
            <person name="Russ C."/>
            <person name="Tyler B."/>
            <person name="van West P."/>
            <person name="Dieguez-Uribeondo J."/>
            <person name="Young S.K."/>
            <person name="Zeng Q."/>
            <person name="Gargeya S."/>
            <person name="Fitzgerald M."/>
            <person name="Abouelleil A."/>
            <person name="Alvarado L."/>
            <person name="Chapman S.B."/>
            <person name="Gainer-Dewar J."/>
            <person name="Goldberg J."/>
            <person name="Griggs A."/>
            <person name="Gujja S."/>
            <person name="Hansen M."/>
            <person name="Howarth C."/>
            <person name="Imamovic A."/>
            <person name="Ireland A."/>
            <person name="Larimer J."/>
            <person name="McCowan C."/>
            <person name="Murphy C."/>
            <person name="Pearson M."/>
            <person name="Poon T.W."/>
            <person name="Priest M."/>
            <person name="Roberts A."/>
            <person name="Saif S."/>
            <person name="Shea T."/>
            <person name="Sykes S."/>
            <person name="Wortman J."/>
            <person name="Nusbaum C."/>
            <person name="Birren B."/>
        </authorList>
    </citation>
    <scope>NUCLEOTIDE SEQUENCE [LARGE SCALE GENOMIC DNA]</scope>
    <source>
        <strain evidence="2">NJM9701</strain>
    </source>
</reference>
<sequence length="95" mass="10657">MHHASRLRFYCDADLDVTDLLNFVRHNDGGHMVRSFGGVRKGRLSLEVLVYWLGLNDAEAFWEPLQNLIEDVPVLLQPCGDPPGFSSLTSQTTAE</sequence>
<dbReference type="AlphaFoldDB" id="A0A024T7U9"/>
<evidence type="ECO:0000259" key="1">
    <source>
        <dbReference type="PROSITE" id="PS50013"/>
    </source>
</evidence>
<protein>
    <recommendedName>
        <fullName evidence="1">Chromo domain-containing protein</fullName>
    </recommendedName>
</protein>